<evidence type="ECO:0000313" key="1">
    <source>
        <dbReference type="EMBL" id="MDS1270916.1"/>
    </source>
</evidence>
<evidence type="ECO:0008006" key="3">
    <source>
        <dbReference type="Google" id="ProtNLM"/>
    </source>
</evidence>
<reference evidence="2" key="1">
    <citation type="submission" date="2023-07" db="EMBL/GenBank/DDBJ databases">
        <title>Novel species in the genus Lipingzhangella isolated from Sambhar Salt Lake.</title>
        <authorList>
            <person name="Jiya N."/>
            <person name="Kajale S."/>
            <person name="Sharma A."/>
        </authorList>
    </citation>
    <scope>NUCLEOTIDE SEQUENCE [LARGE SCALE GENOMIC DNA]</scope>
    <source>
        <strain evidence="2">LS1_29</strain>
    </source>
</reference>
<sequence length="379" mass="41738">MSSVPTPDAASLPPPPGTYLDEIKQLFRLHAKAQGVPARRCDRILGRITAVEGPGPTAWPGAWSRTAEVYAASGSHLDACRYYNAARFPFVADAHRARALERCVEEFGHWARGRGVERLTVPIGEVEVPVWAAPPEPGRPLLVVTGGIVSIKEQWGQLLPAARRLGMTAVVAELPSVGENPLPYGRESWRMFPALIDFMAHRARTSHTVVLAFSFGGHLALRAAAHDRRIRGIATVGPPVWDFFRDRAWWNEVPWTTKATLAHLVDIPPEQLPSQMGDWGIGPDELAEVSADVYSVASRRDEIIPRGDVARLRSGLRRVEVLEHDDVHGSPHHLGATRLWLARSMLLAGGAHGWRPRALEMAAAALSRLEAWRRPRGLD</sequence>
<dbReference type="RefSeq" id="WP_310912470.1">
    <property type="nucleotide sequence ID" value="NZ_JAVLVT010000005.1"/>
</dbReference>
<accession>A0ABU2H6J5</accession>
<gene>
    <name evidence="1" type="ORF">RIF23_11460</name>
</gene>
<name>A0ABU2H6J5_9ACTN</name>
<proteinExistence type="predicted"/>
<dbReference type="InterPro" id="IPR029058">
    <property type="entry name" value="AB_hydrolase_fold"/>
</dbReference>
<dbReference type="Proteomes" id="UP001250214">
    <property type="component" value="Unassembled WGS sequence"/>
</dbReference>
<keyword evidence="2" id="KW-1185">Reference proteome</keyword>
<comment type="caution">
    <text evidence="1">The sequence shown here is derived from an EMBL/GenBank/DDBJ whole genome shotgun (WGS) entry which is preliminary data.</text>
</comment>
<organism evidence="1 2">
    <name type="scientific">Lipingzhangella rawalii</name>
    <dbReference type="NCBI Taxonomy" id="2055835"/>
    <lineage>
        <taxon>Bacteria</taxon>
        <taxon>Bacillati</taxon>
        <taxon>Actinomycetota</taxon>
        <taxon>Actinomycetes</taxon>
        <taxon>Streptosporangiales</taxon>
        <taxon>Nocardiopsidaceae</taxon>
        <taxon>Lipingzhangella</taxon>
    </lineage>
</organism>
<protein>
    <recommendedName>
        <fullName evidence="3">Alpha/beta hydrolase family protein DUF1100</fullName>
    </recommendedName>
</protein>
<dbReference type="EMBL" id="JAVLVT010000005">
    <property type="protein sequence ID" value="MDS1270916.1"/>
    <property type="molecule type" value="Genomic_DNA"/>
</dbReference>
<dbReference type="Gene3D" id="3.40.50.1820">
    <property type="entry name" value="alpha/beta hydrolase"/>
    <property type="match status" value="1"/>
</dbReference>
<evidence type="ECO:0000313" key="2">
    <source>
        <dbReference type="Proteomes" id="UP001250214"/>
    </source>
</evidence>
<dbReference type="SUPFAM" id="SSF53474">
    <property type="entry name" value="alpha/beta-Hydrolases"/>
    <property type="match status" value="1"/>
</dbReference>